<gene>
    <name evidence="9" type="ORF">F950_01588</name>
</gene>
<protein>
    <recommendedName>
        <fullName evidence="11">Amino acid carrier protein</fullName>
    </recommendedName>
</protein>
<evidence type="ECO:0000256" key="8">
    <source>
        <dbReference type="RuleBase" id="RU363064"/>
    </source>
</evidence>
<dbReference type="InterPro" id="IPR001463">
    <property type="entry name" value="Na/Ala_symport"/>
</dbReference>
<evidence type="ECO:0008006" key="11">
    <source>
        <dbReference type="Google" id="ProtNLM"/>
    </source>
</evidence>
<dbReference type="PANTHER" id="PTHR30330">
    <property type="entry name" value="AGSS FAMILY TRANSPORTER, SODIUM-ALANINE"/>
    <property type="match status" value="1"/>
</dbReference>
<feature type="transmembrane region" description="Helical" evidence="8">
    <location>
        <begin position="85"/>
        <end position="104"/>
    </location>
</feature>
<evidence type="ECO:0000256" key="6">
    <source>
        <dbReference type="ARBA" id="ARBA00022989"/>
    </source>
</evidence>
<dbReference type="NCBIfam" id="TIGR00835">
    <property type="entry name" value="agcS"/>
    <property type="match status" value="1"/>
</dbReference>
<evidence type="ECO:0000256" key="2">
    <source>
        <dbReference type="ARBA" id="ARBA00009261"/>
    </source>
</evidence>
<evidence type="ECO:0000256" key="5">
    <source>
        <dbReference type="ARBA" id="ARBA00022692"/>
    </source>
</evidence>
<dbReference type="PRINTS" id="PR00175">
    <property type="entry name" value="NAALASMPORT"/>
</dbReference>
<dbReference type="Pfam" id="PF01235">
    <property type="entry name" value="Na_Ala_symp"/>
    <property type="match status" value="1"/>
</dbReference>
<reference evidence="9 10" key="1">
    <citation type="submission" date="2013-02" db="EMBL/GenBank/DDBJ databases">
        <title>The Genome Sequence of Acinetobacter soli NIPH 2899.</title>
        <authorList>
            <consortium name="The Broad Institute Genome Sequencing Platform"/>
            <consortium name="The Broad Institute Genome Sequencing Center for Infectious Disease"/>
            <person name="Cerqueira G."/>
            <person name="Feldgarden M."/>
            <person name="Courvalin P."/>
            <person name="Perichon B."/>
            <person name="Grillot-Courvalin C."/>
            <person name="Clermont D."/>
            <person name="Rocha E."/>
            <person name="Yoon E.-J."/>
            <person name="Nemec A."/>
            <person name="Walker B."/>
            <person name="Young S.K."/>
            <person name="Zeng Q."/>
            <person name="Gargeya S."/>
            <person name="Fitzgerald M."/>
            <person name="Haas B."/>
            <person name="Abouelleil A."/>
            <person name="Alvarado L."/>
            <person name="Arachchi H.M."/>
            <person name="Berlin A.M."/>
            <person name="Chapman S.B."/>
            <person name="Dewar J."/>
            <person name="Goldberg J."/>
            <person name="Griggs A."/>
            <person name="Gujja S."/>
            <person name="Hansen M."/>
            <person name="Howarth C."/>
            <person name="Imamovic A."/>
            <person name="Larimer J."/>
            <person name="McCowan C."/>
            <person name="Murphy C."/>
            <person name="Neiman D."/>
            <person name="Pearson M."/>
            <person name="Priest M."/>
            <person name="Roberts A."/>
            <person name="Saif S."/>
            <person name="Shea T."/>
            <person name="Sisk P."/>
            <person name="Sykes S."/>
            <person name="Wortman J."/>
            <person name="Nusbaum C."/>
            <person name="Birren B."/>
        </authorList>
    </citation>
    <scope>NUCLEOTIDE SEQUENCE [LARGE SCALE GENOMIC DNA]</scope>
    <source>
        <strain evidence="9 10">NIPH 2899</strain>
    </source>
</reference>
<feature type="transmembrane region" description="Helical" evidence="8">
    <location>
        <begin position="415"/>
        <end position="437"/>
    </location>
</feature>
<feature type="transmembrane region" description="Helical" evidence="8">
    <location>
        <begin position="199"/>
        <end position="226"/>
    </location>
</feature>
<keyword evidence="8" id="KW-0769">Symport</keyword>
<evidence type="ECO:0000256" key="7">
    <source>
        <dbReference type="ARBA" id="ARBA00023136"/>
    </source>
</evidence>
<evidence type="ECO:0000256" key="1">
    <source>
        <dbReference type="ARBA" id="ARBA00004651"/>
    </source>
</evidence>
<feature type="transmembrane region" description="Helical" evidence="8">
    <location>
        <begin position="238"/>
        <end position="256"/>
    </location>
</feature>
<dbReference type="PANTHER" id="PTHR30330:SF1">
    <property type="entry name" value="AMINO-ACID CARRIER PROTEIN ALST"/>
    <property type="match status" value="1"/>
</dbReference>
<keyword evidence="6 8" id="KW-1133">Transmembrane helix</keyword>
<keyword evidence="10" id="KW-1185">Reference proteome</keyword>
<name>A0ABN0JY51_9GAMM</name>
<feature type="transmembrane region" description="Helical" evidence="8">
    <location>
        <begin position="28"/>
        <end position="46"/>
    </location>
</feature>
<dbReference type="Gene3D" id="1.20.1740.10">
    <property type="entry name" value="Amino acid/polyamine transporter I"/>
    <property type="match status" value="1"/>
</dbReference>
<keyword evidence="8" id="KW-0997">Cell inner membrane</keyword>
<dbReference type="Proteomes" id="UP000018433">
    <property type="component" value="Unassembled WGS sequence"/>
</dbReference>
<accession>A0ABN0JY51</accession>
<dbReference type="PROSITE" id="PS00873">
    <property type="entry name" value="NA_ALANINE_SYMP"/>
    <property type="match status" value="1"/>
</dbReference>
<evidence type="ECO:0000256" key="3">
    <source>
        <dbReference type="ARBA" id="ARBA00022448"/>
    </source>
</evidence>
<keyword evidence="3 8" id="KW-0813">Transport</keyword>
<keyword evidence="5 8" id="KW-0812">Transmembrane</keyword>
<feature type="transmembrane region" description="Helical" evidence="8">
    <location>
        <begin position="110"/>
        <end position="133"/>
    </location>
</feature>
<feature type="transmembrane region" description="Helical" evidence="8">
    <location>
        <begin position="160"/>
        <end position="179"/>
    </location>
</feature>
<sequence>MVNTSVSDMNEQLTATLMSWVSFFNDPLWDFLVVFLLAAGTFYTIATKAVQIRMFWQSIRVMKGSRKDGEDEHGITPFQAFVTGLASRVGVGNIAGVAIAIALGGPGAVFWMWVTALLGMSSAFTESTLAQLFKVRDTQTKQFRGGPAYYITQGLKSKTFGFVFAISLIFTYGFVFNSVQINAIANATSHSWGWDKANIILPLGGLNFEVSWVGLALVVLVAIAIFGGIKRIAKFAEMFVPIKAGLYLAAALYIAVINYDILPDVFKLIFTEAFEFKAAAGGFFGGMISLAMMQGIKRGLFSNEAGMGSAPNAAAASEVKHPVDQGLVQMLGVFVDTFIVCTSTALIILISGVYHDGGTIGVEMTQRALESQLGSWGGDFLAVLLFLFCYSAVLGNYAYAEGNMQFINNSPKVMFIFRIFVLFMVYFGAISSVPLVWSMADLFMGIMATINLIAILLLTPFVRKLLKDYREQMKKGIKNPEFKIDQYPEMKKKVDSDIW</sequence>
<keyword evidence="4" id="KW-1003">Cell membrane</keyword>
<keyword evidence="7 8" id="KW-0472">Membrane</keyword>
<comment type="subcellular location">
    <subcellularLocation>
        <location evidence="8">Cell inner membrane</location>
        <topology evidence="8">Multi-pass membrane protein</topology>
    </subcellularLocation>
    <subcellularLocation>
        <location evidence="1">Cell membrane</location>
        <topology evidence="1">Multi-pass membrane protein</topology>
    </subcellularLocation>
</comment>
<feature type="transmembrane region" description="Helical" evidence="8">
    <location>
        <begin position="276"/>
        <end position="293"/>
    </location>
</feature>
<feature type="transmembrane region" description="Helical" evidence="8">
    <location>
        <begin position="374"/>
        <end position="394"/>
    </location>
</feature>
<feature type="transmembrane region" description="Helical" evidence="8">
    <location>
        <begin position="443"/>
        <end position="466"/>
    </location>
</feature>
<comment type="caution">
    <text evidence="9">The sequence shown here is derived from an EMBL/GenBank/DDBJ whole genome shotgun (WGS) entry which is preliminary data.</text>
</comment>
<evidence type="ECO:0000313" key="9">
    <source>
        <dbReference type="EMBL" id="ENV60506.1"/>
    </source>
</evidence>
<dbReference type="EMBL" id="APPV01000009">
    <property type="protein sequence ID" value="ENV60506.1"/>
    <property type="molecule type" value="Genomic_DNA"/>
</dbReference>
<feature type="transmembrane region" description="Helical" evidence="8">
    <location>
        <begin position="330"/>
        <end position="354"/>
    </location>
</feature>
<comment type="similarity">
    <text evidence="2 8">Belongs to the alanine or glycine:cation symporter (AGCS) (TC 2.A.25) family.</text>
</comment>
<evidence type="ECO:0000313" key="10">
    <source>
        <dbReference type="Proteomes" id="UP000018433"/>
    </source>
</evidence>
<proteinExistence type="inferred from homology"/>
<organism evidence="9 10">
    <name type="scientific">Acinetobacter soli NIPH 2899</name>
    <dbReference type="NCBI Taxonomy" id="1217677"/>
    <lineage>
        <taxon>Bacteria</taxon>
        <taxon>Pseudomonadati</taxon>
        <taxon>Pseudomonadota</taxon>
        <taxon>Gammaproteobacteria</taxon>
        <taxon>Moraxellales</taxon>
        <taxon>Moraxellaceae</taxon>
        <taxon>Acinetobacter</taxon>
    </lineage>
</organism>
<evidence type="ECO:0000256" key="4">
    <source>
        <dbReference type="ARBA" id="ARBA00022475"/>
    </source>
</evidence>